<feature type="compositionally biased region" description="Polar residues" evidence="1">
    <location>
        <begin position="473"/>
        <end position="493"/>
    </location>
</feature>
<dbReference type="InterPro" id="IPR041591">
    <property type="entry name" value="OCRE"/>
</dbReference>
<comment type="caution">
    <text evidence="3">The sequence shown here is derived from an EMBL/GenBank/DDBJ whole genome shotgun (WGS) entry which is preliminary data.</text>
</comment>
<dbReference type="InterPro" id="IPR039905">
    <property type="entry name" value="CD2BP2/Lin1"/>
</dbReference>
<reference evidence="3 4" key="1">
    <citation type="submission" date="2024-06" db="EMBL/GenBank/DDBJ databases">
        <authorList>
            <person name="Kraege A."/>
            <person name="Thomma B."/>
        </authorList>
    </citation>
    <scope>NUCLEOTIDE SEQUENCE [LARGE SCALE GENOMIC DNA]</scope>
</reference>
<feature type="domain" description="OCRE" evidence="2">
    <location>
        <begin position="515"/>
        <end position="556"/>
    </location>
</feature>
<organism evidence="3 4">
    <name type="scientific">Coccomyxa viridis</name>
    <dbReference type="NCBI Taxonomy" id="1274662"/>
    <lineage>
        <taxon>Eukaryota</taxon>
        <taxon>Viridiplantae</taxon>
        <taxon>Chlorophyta</taxon>
        <taxon>core chlorophytes</taxon>
        <taxon>Trebouxiophyceae</taxon>
        <taxon>Trebouxiophyceae incertae sedis</taxon>
        <taxon>Coccomyxaceae</taxon>
        <taxon>Coccomyxa</taxon>
    </lineage>
</organism>
<dbReference type="EMBL" id="CAXHTA020000005">
    <property type="protein sequence ID" value="CAL5221547.1"/>
    <property type="molecule type" value="Genomic_DNA"/>
</dbReference>
<dbReference type="Proteomes" id="UP001497392">
    <property type="component" value="Unassembled WGS sequence"/>
</dbReference>
<sequence>MSFKRVRFQEPEQDIDKSTSFLKMKKRRKTQRTLLPGHEHGDDEFDEELTEGYRGMADVEDLLWDDELDQGPIKATNPERAAGKRAARRKDFAKLVRTEGGDILDDVSAAEAEYEAHEGFWDNSGVPIEPFHLRQEREAGFFDDEGNYVAFKDDVEDAWLESLPKGPDLQEASKEYAGSMMQRASQEAEQPEPLSNEALRCYKEGLVDLLRPGESVFDALRRLGNLQGSRRQVMRMAQRERMRKGRTVPSENRNAFDRLTEFSNILLENGDYHVHTNHKEQLQDDLSNHASGIKAGMDPHADPASEQSWRHFAARLSVPSQPGSSASQQAAAASDAAVSNQAGSEAAVPRPGLPADPDEDIFAIAKPTDGPDGDAAETQTPPASPASELHDASPEAVALGEADSILADQAYRDNSTAYGSQIDPMKLLEQESLAAAVASEALQDSIMEAGLSPEAGAPCQPGTPQHGLHTESAAGQQTSSAPASGVPSSTHYGSLQWDAAGDEQQDTGESGEASDMEGFLYDQASGFLYNPAIGAYFDCDRRLFGDASSGQWYSLQNGTYHLVS</sequence>
<feature type="region of interest" description="Disordered" evidence="1">
    <location>
        <begin position="17"/>
        <end position="49"/>
    </location>
</feature>
<dbReference type="PANTHER" id="PTHR13138:SF3">
    <property type="entry name" value="CD2 ANTIGEN CYTOPLASMIC TAIL-BINDING PROTEIN 2"/>
    <property type="match status" value="1"/>
</dbReference>
<feature type="compositionally biased region" description="Low complexity" evidence="1">
    <location>
        <begin position="317"/>
        <end position="343"/>
    </location>
</feature>
<evidence type="ECO:0000313" key="3">
    <source>
        <dbReference type="EMBL" id="CAL5221547.1"/>
    </source>
</evidence>
<gene>
    <name evidence="3" type="primary">g3760</name>
    <name evidence="3" type="ORF">VP750_LOCUS3206</name>
</gene>
<keyword evidence="4" id="KW-1185">Reference proteome</keyword>
<evidence type="ECO:0000259" key="2">
    <source>
        <dbReference type="Pfam" id="PF17780"/>
    </source>
</evidence>
<name>A0ABP1FVQ5_9CHLO</name>
<accession>A0ABP1FVQ5</accession>
<protein>
    <submittedName>
        <fullName evidence="3">G3760 protein</fullName>
    </submittedName>
</protein>
<evidence type="ECO:0000256" key="1">
    <source>
        <dbReference type="SAM" id="MobiDB-lite"/>
    </source>
</evidence>
<feature type="region of interest" description="Disordered" evidence="1">
    <location>
        <begin position="316"/>
        <end position="394"/>
    </location>
</feature>
<proteinExistence type="predicted"/>
<dbReference type="PANTHER" id="PTHR13138">
    <property type="entry name" value="PROTEIN LIN1"/>
    <property type="match status" value="1"/>
</dbReference>
<dbReference type="Pfam" id="PF17780">
    <property type="entry name" value="OCRE"/>
    <property type="match status" value="1"/>
</dbReference>
<feature type="region of interest" description="Disordered" evidence="1">
    <location>
        <begin position="451"/>
        <end position="494"/>
    </location>
</feature>
<evidence type="ECO:0000313" key="4">
    <source>
        <dbReference type="Proteomes" id="UP001497392"/>
    </source>
</evidence>